<dbReference type="Proteomes" id="UP001500503">
    <property type="component" value="Unassembled WGS sequence"/>
</dbReference>
<gene>
    <name evidence="1" type="ORF">GCM10023191_039400</name>
</gene>
<evidence type="ECO:0000313" key="2">
    <source>
        <dbReference type="Proteomes" id="UP001500503"/>
    </source>
</evidence>
<proteinExistence type="predicted"/>
<comment type="caution">
    <text evidence="1">The sequence shown here is derived from an EMBL/GenBank/DDBJ whole genome shotgun (WGS) entry which is preliminary data.</text>
</comment>
<protein>
    <recommendedName>
        <fullName evidence="3">Pectate lyase</fullName>
    </recommendedName>
</protein>
<sequence>MHRDMSHHRAPEPFIRLARGALVATAIVVPVALTPATGASAALTPTRGGGAGSADRNHTIISRSGNGKFNKNIFAVNDPSYIRGHQNVSNQNIGGQTATQNAICKWKRTHCKINQRMLVRDP</sequence>
<accession>A0ABP8Q573</accession>
<keyword evidence="2" id="KW-1185">Reference proteome</keyword>
<dbReference type="EMBL" id="BAABHF010000022">
    <property type="protein sequence ID" value="GAA4496810.1"/>
    <property type="molecule type" value="Genomic_DNA"/>
</dbReference>
<dbReference type="RefSeq" id="WP_345465642.1">
    <property type="nucleotide sequence ID" value="NZ_BAABHF010000022.1"/>
</dbReference>
<evidence type="ECO:0008006" key="3">
    <source>
        <dbReference type="Google" id="ProtNLM"/>
    </source>
</evidence>
<name>A0ABP8Q573_9ACTN</name>
<evidence type="ECO:0000313" key="1">
    <source>
        <dbReference type="EMBL" id="GAA4496810.1"/>
    </source>
</evidence>
<reference evidence="2" key="1">
    <citation type="journal article" date="2019" name="Int. J. Syst. Evol. Microbiol.">
        <title>The Global Catalogue of Microorganisms (GCM) 10K type strain sequencing project: providing services to taxonomists for standard genome sequencing and annotation.</title>
        <authorList>
            <consortium name="The Broad Institute Genomics Platform"/>
            <consortium name="The Broad Institute Genome Sequencing Center for Infectious Disease"/>
            <person name="Wu L."/>
            <person name="Ma J."/>
        </authorList>
    </citation>
    <scope>NUCLEOTIDE SEQUENCE [LARGE SCALE GENOMIC DNA]</scope>
    <source>
        <strain evidence="2">JCM 17933</strain>
    </source>
</reference>
<organism evidence="1 2">
    <name type="scientific">Actinoallomurus oryzae</name>
    <dbReference type="NCBI Taxonomy" id="502180"/>
    <lineage>
        <taxon>Bacteria</taxon>
        <taxon>Bacillati</taxon>
        <taxon>Actinomycetota</taxon>
        <taxon>Actinomycetes</taxon>
        <taxon>Streptosporangiales</taxon>
        <taxon>Thermomonosporaceae</taxon>
        <taxon>Actinoallomurus</taxon>
    </lineage>
</organism>